<comment type="caution">
    <text evidence="1">The sequence shown here is derived from an EMBL/GenBank/DDBJ whole genome shotgun (WGS) entry which is preliminary data.</text>
</comment>
<organism evidence="1 2">
    <name type="scientific">Streptomyces parvus</name>
    <dbReference type="NCBI Taxonomy" id="66428"/>
    <lineage>
        <taxon>Bacteria</taxon>
        <taxon>Bacillati</taxon>
        <taxon>Actinomycetota</taxon>
        <taxon>Actinomycetes</taxon>
        <taxon>Kitasatosporales</taxon>
        <taxon>Streptomycetaceae</taxon>
        <taxon>Streptomyces</taxon>
    </lineage>
</organism>
<protein>
    <submittedName>
        <fullName evidence="1">Uncharacterized protein</fullName>
    </submittedName>
</protein>
<accession>A0A7K3S192</accession>
<reference evidence="1 2" key="1">
    <citation type="submission" date="2020-01" db="EMBL/GenBank/DDBJ databases">
        <title>Insect and environment-associated Actinomycetes.</title>
        <authorList>
            <person name="Currrie C."/>
            <person name="Chevrette M."/>
            <person name="Carlson C."/>
            <person name="Stubbendieck R."/>
            <person name="Wendt-Pienkowski E."/>
        </authorList>
    </citation>
    <scope>NUCLEOTIDE SEQUENCE [LARGE SCALE GENOMIC DNA]</scope>
    <source>
        <strain evidence="1 2">SID7590</strain>
    </source>
</reference>
<name>A0A7K3S192_9ACTN</name>
<dbReference type="Proteomes" id="UP000469670">
    <property type="component" value="Unassembled WGS sequence"/>
</dbReference>
<sequence length="69" mass="7646">MHLTEMIAKAQEVLGELGDIPVVVPDNGCGCCRSYTYDPAELEVERDVKSWDYSTQGEKEVPIAFVVRG</sequence>
<dbReference type="RefSeq" id="WP_164205121.1">
    <property type="nucleotide sequence ID" value="NZ_JAAGMP010001046.1"/>
</dbReference>
<dbReference type="EMBL" id="JAAGMP010001046">
    <property type="protein sequence ID" value="NEC21149.1"/>
    <property type="molecule type" value="Genomic_DNA"/>
</dbReference>
<dbReference type="AlphaFoldDB" id="A0A7K3S192"/>
<evidence type="ECO:0000313" key="2">
    <source>
        <dbReference type="Proteomes" id="UP000469670"/>
    </source>
</evidence>
<evidence type="ECO:0000313" key="1">
    <source>
        <dbReference type="EMBL" id="NEC21149.1"/>
    </source>
</evidence>
<proteinExistence type="predicted"/>
<gene>
    <name evidence="1" type="ORF">G3I50_23315</name>
</gene>